<evidence type="ECO:0000313" key="9">
    <source>
        <dbReference type="Proteomes" id="UP000547976"/>
    </source>
</evidence>
<feature type="signal peptide" evidence="6">
    <location>
        <begin position="1"/>
        <end position="17"/>
    </location>
</feature>
<dbReference type="InterPro" id="IPR050416">
    <property type="entry name" value="FAD-linked_Oxidoreductase"/>
</dbReference>
<dbReference type="InterPro" id="IPR006094">
    <property type="entry name" value="Oxid_FAD_bind_N"/>
</dbReference>
<comment type="cofactor">
    <cofactor evidence="1">
        <name>FAD</name>
        <dbReference type="ChEBI" id="CHEBI:57692"/>
    </cofactor>
</comment>
<keyword evidence="5" id="KW-0560">Oxidoreductase</keyword>
<dbReference type="OrthoDB" id="9983560at2759"/>
<feature type="chain" id="PRO_5034439556" evidence="6">
    <location>
        <begin position="18"/>
        <end position="820"/>
    </location>
</feature>
<comment type="similarity">
    <text evidence="2">Belongs to the oxygen-dependent FAD-linked oxidoreductase family.</text>
</comment>
<dbReference type="GeneID" id="59321160"/>
<accession>A0A8H5PQW2</accession>
<name>A0A8H5PQW2_GIBSU</name>
<gene>
    <name evidence="8" type="ORF">FSUBG_8071</name>
</gene>
<evidence type="ECO:0000259" key="7">
    <source>
        <dbReference type="PROSITE" id="PS51387"/>
    </source>
</evidence>
<sequence>MTRLYNLIVFLLPSVLAGSVPKTCKAYPGSSDWPSHRAWSRLNDTLDGRLFAPVPPGAVCHKGWPSYDKDTCPKIAEAWKHYDLHTQDPVSLIYDQYSNWTCLPDQSYPCSGSGYPAYVVNVTKAEDIKIGVDFARKNNIRLVVKNTGHDYMGRSIAPGSLSLWTHHLKDMTYHEGSFKLYKSKTVITGDAVTAGAGTQMYDLYTMLDNYGRVVVGGGGKTVGLGGYVTGGGHSLLSTKHGLAVDQVLQMTMVTPSGKILTINEDNYPDLFWAMRGGGGSTFGVLTSITMKVYKTPKITASAFTVGTSAAAPFKYDLLTYILSQFPSLSDAGLSGYTNLSPQTPNPAGGPDEVAGIQGVFAAQDVNDPEYILKLFKPINDTIQKRWPGAVQFSATKEEYGSFLEWYDVYFDQGAAGVTLYLASRLLGKEALGDGKEFRGALEESLDAAGGLTVHLIAGKGVRDAKPRGGSAAVNPGWRKSYVHAISGEAFEPFNKTSKAEAVKTLNRSMEPFRKLSPNTGAYINEALPFEPDWQHAFWGKNYERLLSIKRNVDPDDVLWFLKYLDDADECQDSINVKRSAYWCYCGPLLDPPGPSLPVNFYDFEAQVFTDSIRSKLIPFLGYINNLLVDKGFKDYFLTIRATTPTHEFDQPRWHTDELFFTTDVLPGTRLGLKSQHQKHHKNTGTDWKICTTLFGPSTLFIPASHQPSARKAQEAARGSASTEHECVSIRCVGCAAAADAVRDELATVLEPFGAETAGIGECTVFRVGREYGAVHSEPCMSEGDSGRVFINVVPGTEDELKVLMRKWGMQFPRQWWVGGR</sequence>
<comment type="caution">
    <text evidence="8">The sequence shown here is derived from an EMBL/GenBank/DDBJ whole genome shotgun (WGS) entry which is preliminary data.</text>
</comment>
<dbReference type="EMBL" id="JAAOAV010000107">
    <property type="protein sequence ID" value="KAF5601705.1"/>
    <property type="molecule type" value="Genomic_DNA"/>
</dbReference>
<feature type="domain" description="FAD-binding PCMH-type" evidence="7">
    <location>
        <begin position="112"/>
        <end position="295"/>
    </location>
</feature>
<evidence type="ECO:0000256" key="1">
    <source>
        <dbReference type="ARBA" id="ARBA00001974"/>
    </source>
</evidence>
<dbReference type="InterPro" id="IPR016169">
    <property type="entry name" value="FAD-bd_PCMH_sub2"/>
</dbReference>
<keyword evidence="4" id="KW-0274">FAD</keyword>
<protein>
    <submittedName>
        <fullName evidence="8">Isoamyl alcohol oxidase</fullName>
    </submittedName>
</protein>
<keyword evidence="9" id="KW-1185">Reference proteome</keyword>
<dbReference type="Pfam" id="PF01565">
    <property type="entry name" value="FAD_binding_4"/>
    <property type="match status" value="1"/>
</dbReference>
<keyword evidence="6" id="KW-0732">Signal</keyword>
<dbReference type="RefSeq" id="XP_036536474.1">
    <property type="nucleotide sequence ID" value="XM_036686442.1"/>
</dbReference>
<evidence type="ECO:0000256" key="4">
    <source>
        <dbReference type="ARBA" id="ARBA00022827"/>
    </source>
</evidence>
<dbReference type="SUPFAM" id="SSF56176">
    <property type="entry name" value="FAD-binding/transporter-associated domain-like"/>
    <property type="match status" value="1"/>
</dbReference>
<proteinExistence type="inferred from homology"/>
<dbReference type="GO" id="GO:0071949">
    <property type="term" value="F:FAD binding"/>
    <property type="evidence" value="ECO:0007669"/>
    <property type="project" value="InterPro"/>
</dbReference>
<evidence type="ECO:0000256" key="6">
    <source>
        <dbReference type="SAM" id="SignalP"/>
    </source>
</evidence>
<dbReference type="InterPro" id="IPR036318">
    <property type="entry name" value="FAD-bd_PCMH-like_sf"/>
</dbReference>
<dbReference type="InterPro" id="IPR012951">
    <property type="entry name" value="BBE"/>
</dbReference>
<dbReference type="GO" id="GO:0016491">
    <property type="term" value="F:oxidoreductase activity"/>
    <property type="evidence" value="ECO:0007669"/>
    <property type="project" value="UniProtKB-KW"/>
</dbReference>
<keyword evidence="3" id="KW-0285">Flavoprotein</keyword>
<dbReference type="PROSITE" id="PS51387">
    <property type="entry name" value="FAD_PCMH"/>
    <property type="match status" value="1"/>
</dbReference>
<dbReference type="Proteomes" id="UP000547976">
    <property type="component" value="Unassembled WGS sequence"/>
</dbReference>
<evidence type="ECO:0000256" key="3">
    <source>
        <dbReference type="ARBA" id="ARBA00022630"/>
    </source>
</evidence>
<dbReference type="InterPro" id="IPR016166">
    <property type="entry name" value="FAD-bd_PCMH"/>
</dbReference>
<dbReference type="AlphaFoldDB" id="A0A8H5PQW2"/>
<dbReference type="PANTHER" id="PTHR42973">
    <property type="entry name" value="BINDING OXIDOREDUCTASE, PUTATIVE (AFU_ORTHOLOGUE AFUA_1G17690)-RELATED"/>
    <property type="match status" value="1"/>
</dbReference>
<organism evidence="8 9">
    <name type="scientific">Gibberella subglutinans</name>
    <name type="common">Fusarium subglutinans</name>
    <dbReference type="NCBI Taxonomy" id="42677"/>
    <lineage>
        <taxon>Eukaryota</taxon>
        <taxon>Fungi</taxon>
        <taxon>Dikarya</taxon>
        <taxon>Ascomycota</taxon>
        <taxon>Pezizomycotina</taxon>
        <taxon>Sordariomycetes</taxon>
        <taxon>Hypocreomycetidae</taxon>
        <taxon>Hypocreales</taxon>
        <taxon>Nectriaceae</taxon>
        <taxon>Fusarium</taxon>
        <taxon>Fusarium fujikuroi species complex</taxon>
    </lineage>
</organism>
<evidence type="ECO:0000313" key="8">
    <source>
        <dbReference type="EMBL" id="KAF5601705.1"/>
    </source>
</evidence>
<dbReference type="PANTHER" id="PTHR42973:SF39">
    <property type="entry name" value="FAD-BINDING PCMH-TYPE DOMAIN-CONTAINING PROTEIN"/>
    <property type="match status" value="1"/>
</dbReference>
<evidence type="ECO:0000256" key="2">
    <source>
        <dbReference type="ARBA" id="ARBA00005466"/>
    </source>
</evidence>
<reference evidence="8 9" key="1">
    <citation type="submission" date="2020-05" db="EMBL/GenBank/DDBJ databases">
        <title>Identification and distribution of gene clusters putatively required for synthesis of sphingolipid metabolism inhibitors in phylogenetically diverse species of the filamentous fungus Fusarium.</title>
        <authorList>
            <person name="Kim H.-S."/>
            <person name="Busman M."/>
            <person name="Brown D.W."/>
            <person name="Divon H."/>
            <person name="Uhlig S."/>
            <person name="Proctor R.H."/>
        </authorList>
    </citation>
    <scope>NUCLEOTIDE SEQUENCE [LARGE SCALE GENOMIC DNA]</scope>
    <source>
        <strain evidence="8 9">NRRL 66333</strain>
    </source>
</reference>
<evidence type="ECO:0000256" key="5">
    <source>
        <dbReference type="ARBA" id="ARBA00023002"/>
    </source>
</evidence>
<dbReference type="Pfam" id="PF08031">
    <property type="entry name" value="BBE"/>
    <property type="match status" value="1"/>
</dbReference>
<dbReference type="Gene3D" id="3.30.465.10">
    <property type="match status" value="2"/>
</dbReference>